<reference evidence="2" key="3">
    <citation type="journal article" date="2017" name="Nature">
        <title>Genome sequence of the progenitor of the wheat D genome Aegilops tauschii.</title>
        <authorList>
            <person name="Luo M.C."/>
            <person name="Gu Y.Q."/>
            <person name="Puiu D."/>
            <person name="Wang H."/>
            <person name="Twardziok S.O."/>
            <person name="Deal K.R."/>
            <person name="Huo N."/>
            <person name="Zhu T."/>
            <person name="Wang L."/>
            <person name="Wang Y."/>
            <person name="McGuire P.E."/>
            <person name="Liu S."/>
            <person name="Long H."/>
            <person name="Ramasamy R.K."/>
            <person name="Rodriguez J.C."/>
            <person name="Van S.L."/>
            <person name="Yuan L."/>
            <person name="Wang Z."/>
            <person name="Xia Z."/>
            <person name="Xiao L."/>
            <person name="Anderson O.D."/>
            <person name="Ouyang S."/>
            <person name="Liang Y."/>
            <person name="Zimin A.V."/>
            <person name="Pertea G."/>
            <person name="Qi P."/>
            <person name="Bennetzen J.L."/>
            <person name="Dai X."/>
            <person name="Dawson M.W."/>
            <person name="Muller H.G."/>
            <person name="Kugler K."/>
            <person name="Rivarola-Duarte L."/>
            <person name="Spannagl M."/>
            <person name="Mayer K.F.X."/>
            <person name="Lu F.H."/>
            <person name="Bevan M.W."/>
            <person name="Leroy P."/>
            <person name="Li P."/>
            <person name="You F.M."/>
            <person name="Sun Q."/>
            <person name="Liu Z."/>
            <person name="Lyons E."/>
            <person name="Wicker T."/>
            <person name="Salzberg S.L."/>
            <person name="Devos K.M."/>
            <person name="Dvorak J."/>
        </authorList>
    </citation>
    <scope>NUCLEOTIDE SEQUENCE [LARGE SCALE GENOMIC DNA]</scope>
    <source>
        <strain evidence="2">cv. AL8/78</strain>
    </source>
</reference>
<name>A0A452YE41_AEGTS</name>
<reference evidence="2" key="5">
    <citation type="journal article" date="2021" name="G3 (Bethesda)">
        <title>Aegilops tauschii genome assembly Aet v5.0 features greater sequence contiguity and improved annotation.</title>
        <authorList>
            <person name="Wang L."/>
            <person name="Zhu T."/>
            <person name="Rodriguez J.C."/>
            <person name="Deal K.R."/>
            <person name="Dubcovsky J."/>
            <person name="McGuire P.E."/>
            <person name="Lux T."/>
            <person name="Spannagl M."/>
            <person name="Mayer K.F.X."/>
            <person name="Baldrich P."/>
            <person name="Meyers B.C."/>
            <person name="Huo N."/>
            <person name="Gu Y.Q."/>
            <person name="Zhou H."/>
            <person name="Devos K.M."/>
            <person name="Bennetzen J.L."/>
            <person name="Unver T."/>
            <person name="Budak H."/>
            <person name="Gulick P.J."/>
            <person name="Galiba G."/>
            <person name="Kalapos B."/>
            <person name="Nelson D.R."/>
            <person name="Li P."/>
            <person name="You F.M."/>
            <person name="Luo M.C."/>
            <person name="Dvorak J."/>
        </authorList>
    </citation>
    <scope>NUCLEOTIDE SEQUENCE [LARGE SCALE GENOMIC DNA]</scope>
    <source>
        <strain evidence="2">cv. AL8/78</strain>
    </source>
</reference>
<sequence>YILKDATMNAMNDELPRIQEQVYYGHIQSHTDVLEKFLSESSYKRYNPSITGKSTEKKRFVSLFASYHQEDSVLHDISYLHSHGTRDDAKPVTHLLAVDLSSVTGTKLLHEAIRYLMDGSNRARVGLLLYACSDSVSTILLMKDIIDRT</sequence>
<dbReference type="PANTHER" id="PTHR11226:SF0">
    <property type="entry name" value="UDP-GLUCOSE:GLYCOPROTEIN GLUCOSYLTRANSFERASE"/>
    <property type="match status" value="1"/>
</dbReference>
<reference evidence="2" key="4">
    <citation type="submission" date="2019-03" db="UniProtKB">
        <authorList>
            <consortium name="EnsemblPlants"/>
        </authorList>
    </citation>
    <scope>IDENTIFICATION</scope>
</reference>
<evidence type="ECO:0000313" key="3">
    <source>
        <dbReference type="Proteomes" id="UP000015105"/>
    </source>
</evidence>
<evidence type="ECO:0000313" key="2">
    <source>
        <dbReference type="EnsemblPlants" id="AET1Gv20386100.33"/>
    </source>
</evidence>
<dbReference type="InterPro" id="IPR040525">
    <property type="entry name" value="UGGT_TRXL_4"/>
</dbReference>
<dbReference type="GO" id="GO:0003980">
    <property type="term" value="F:UDP-glucose:glycoprotein glucosyltransferase activity"/>
    <property type="evidence" value="ECO:0007669"/>
    <property type="project" value="InterPro"/>
</dbReference>
<dbReference type="GO" id="GO:0005783">
    <property type="term" value="C:endoplasmic reticulum"/>
    <property type="evidence" value="ECO:0007669"/>
    <property type="project" value="TreeGrafter"/>
</dbReference>
<dbReference type="AlphaFoldDB" id="A0A452YE41"/>
<dbReference type="Gramene" id="AET1Gv20386100.33">
    <property type="protein sequence ID" value="AET1Gv20386100.33"/>
    <property type="gene ID" value="AET1Gv20386100"/>
</dbReference>
<organism evidence="2 3">
    <name type="scientific">Aegilops tauschii subsp. strangulata</name>
    <name type="common">Goatgrass</name>
    <dbReference type="NCBI Taxonomy" id="200361"/>
    <lineage>
        <taxon>Eukaryota</taxon>
        <taxon>Viridiplantae</taxon>
        <taxon>Streptophyta</taxon>
        <taxon>Embryophyta</taxon>
        <taxon>Tracheophyta</taxon>
        <taxon>Spermatophyta</taxon>
        <taxon>Magnoliopsida</taxon>
        <taxon>Liliopsida</taxon>
        <taxon>Poales</taxon>
        <taxon>Poaceae</taxon>
        <taxon>BOP clade</taxon>
        <taxon>Pooideae</taxon>
        <taxon>Triticodae</taxon>
        <taxon>Triticeae</taxon>
        <taxon>Triticinae</taxon>
        <taxon>Aegilops</taxon>
    </lineage>
</organism>
<dbReference type="GO" id="GO:0036503">
    <property type="term" value="P:ERAD pathway"/>
    <property type="evidence" value="ECO:0007669"/>
    <property type="project" value="TreeGrafter"/>
</dbReference>
<reference evidence="3" key="2">
    <citation type="journal article" date="2017" name="Nat. Plants">
        <title>The Aegilops tauschii genome reveals multiple impacts of transposons.</title>
        <authorList>
            <person name="Zhao G."/>
            <person name="Zou C."/>
            <person name="Li K."/>
            <person name="Wang K."/>
            <person name="Li T."/>
            <person name="Gao L."/>
            <person name="Zhang X."/>
            <person name="Wang H."/>
            <person name="Yang Z."/>
            <person name="Liu X."/>
            <person name="Jiang W."/>
            <person name="Mao L."/>
            <person name="Kong X."/>
            <person name="Jiao Y."/>
            <person name="Jia J."/>
        </authorList>
    </citation>
    <scope>NUCLEOTIDE SEQUENCE [LARGE SCALE GENOMIC DNA]</scope>
    <source>
        <strain evidence="3">cv. AL8/78</strain>
    </source>
</reference>
<dbReference type="Pfam" id="PF18403">
    <property type="entry name" value="Thioredoxin_15"/>
    <property type="match status" value="1"/>
</dbReference>
<feature type="domain" description="UDP-glucose:glycoprotein glucosyltransferase thioredoxin-like" evidence="1">
    <location>
        <begin position="66"/>
        <end position="134"/>
    </location>
</feature>
<evidence type="ECO:0000259" key="1">
    <source>
        <dbReference type="Pfam" id="PF18403"/>
    </source>
</evidence>
<protein>
    <recommendedName>
        <fullName evidence="1">UDP-glucose:glycoprotein glucosyltransferase thioredoxin-like domain-containing protein</fullName>
    </recommendedName>
</protein>
<dbReference type="PANTHER" id="PTHR11226">
    <property type="entry name" value="UDP-GLUCOSE GLYCOPROTEIN:GLUCOSYLTRANSFERASE"/>
    <property type="match status" value="1"/>
</dbReference>
<dbReference type="GO" id="GO:0018279">
    <property type="term" value="P:protein N-linked glycosylation via asparagine"/>
    <property type="evidence" value="ECO:0007669"/>
    <property type="project" value="TreeGrafter"/>
</dbReference>
<dbReference type="EnsemblPlants" id="AET1Gv20386100.33">
    <property type="protein sequence ID" value="AET1Gv20386100.33"/>
    <property type="gene ID" value="AET1Gv20386100"/>
</dbReference>
<accession>A0A452YE41</accession>
<reference evidence="3" key="1">
    <citation type="journal article" date="2014" name="Science">
        <title>Ancient hybridizations among the ancestral genomes of bread wheat.</title>
        <authorList>
            <consortium name="International Wheat Genome Sequencing Consortium,"/>
            <person name="Marcussen T."/>
            <person name="Sandve S.R."/>
            <person name="Heier L."/>
            <person name="Spannagl M."/>
            <person name="Pfeifer M."/>
            <person name="Jakobsen K.S."/>
            <person name="Wulff B.B."/>
            <person name="Steuernagel B."/>
            <person name="Mayer K.F."/>
            <person name="Olsen O.A."/>
        </authorList>
    </citation>
    <scope>NUCLEOTIDE SEQUENCE [LARGE SCALE GENOMIC DNA]</scope>
    <source>
        <strain evidence="3">cv. AL8/78</strain>
    </source>
</reference>
<dbReference type="GO" id="GO:0051082">
    <property type="term" value="F:unfolded protein binding"/>
    <property type="evidence" value="ECO:0007669"/>
    <property type="project" value="TreeGrafter"/>
</dbReference>
<keyword evidence="3" id="KW-1185">Reference proteome</keyword>
<dbReference type="InterPro" id="IPR009448">
    <property type="entry name" value="UDP-g_GGtrans"/>
</dbReference>
<proteinExistence type="predicted"/>
<dbReference type="Proteomes" id="UP000015105">
    <property type="component" value="Chromosome 1D"/>
</dbReference>